<proteinExistence type="predicted"/>
<comment type="caution">
    <text evidence="2">The sequence shown here is derived from an EMBL/GenBank/DDBJ whole genome shotgun (WGS) entry which is preliminary data.</text>
</comment>
<evidence type="ECO:0000313" key="2">
    <source>
        <dbReference type="EMBL" id="KAK7573606.1"/>
    </source>
</evidence>
<organism evidence="2 3">
    <name type="scientific">Parthenolecanium corni</name>
    <dbReference type="NCBI Taxonomy" id="536013"/>
    <lineage>
        <taxon>Eukaryota</taxon>
        <taxon>Metazoa</taxon>
        <taxon>Ecdysozoa</taxon>
        <taxon>Arthropoda</taxon>
        <taxon>Hexapoda</taxon>
        <taxon>Insecta</taxon>
        <taxon>Pterygota</taxon>
        <taxon>Neoptera</taxon>
        <taxon>Paraneoptera</taxon>
        <taxon>Hemiptera</taxon>
        <taxon>Sternorrhyncha</taxon>
        <taxon>Coccoidea</taxon>
        <taxon>Coccidae</taxon>
        <taxon>Parthenolecanium</taxon>
    </lineage>
</organism>
<sequence length="302" mass="34037">MVKHRNKHDANSTSACGMVGWIQHVRNENTTTPDIRVSPVVRIDLENYTLRTNLIGPDQNRISFLEVTTGYAGLCNSAAAFCLTNMEQSWYLAAQFSSVACFQQPYLHWLTMATKWFLFCECFKGLLRHGARCDIWLPSVWFNRSKIRMGMDILLHCYLCNHMVHILADIDLRFTQQASSDIRGRKIVPKRLPEKQSCPRQGAAFTDRMIKRGKDETKVRKLAIWAGSIIPGIILSLILLSSCHFWANVAILSGFIILTAISSSGGQAALMNMSPNFTDAKLQQWNSGKKDGGHQTELESLN</sequence>
<keyword evidence="1" id="KW-0812">Transmembrane</keyword>
<feature type="transmembrane region" description="Helical" evidence="1">
    <location>
        <begin position="245"/>
        <end position="263"/>
    </location>
</feature>
<keyword evidence="1" id="KW-1133">Transmembrane helix</keyword>
<protein>
    <submittedName>
        <fullName evidence="2">Uncharacterized protein</fullName>
    </submittedName>
</protein>
<dbReference type="AlphaFoldDB" id="A0AAN9T5U4"/>
<keyword evidence="3" id="KW-1185">Reference proteome</keyword>
<keyword evidence="1" id="KW-0472">Membrane</keyword>
<name>A0AAN9T5U4_9HEMI</name>
<feature type="transmembrane region" description="Helical" evidence="1">
    <location>
        <begin position="222"/>
        <end position="239"/>
    </location>
</feature>
<dbReference type="EMBL" id="JBBCAQ010000037">
    <property type="protein sequence ID" value="KAK7573606.1"/>
    <property type="molecule type" value="Genomic_DNA"/>
</dbReference>
<gene>
    <name evidence="2" type="ORF">V9T40_010797</name>
</gene>
<reference evidence="2 3" key="1">
    <citation type="submission" date="2024-03" db="EMBL/GenBank/DDBJ databases">
        <title>Adaptation during the transition from Ophiocordyceps entomopathogen to insect associate is accompanied by gene loss and intensified selection.</title>
        <authorList>
            <person name="Ward C.M."/>
            <person name="Onetto C.A."/>
            <person name="Borneman A.R."/>
        </authorList>
    </citation>
    <scope>NUCLEOTIDE SEQUENCE [LARGE SCALE GENOMIC DNA]</scope>
    <source>
        <strain evidence="2">AWRI1</strain>
        <tissue evidence="2">Single Adult Female</tissue>
    </source>
</reference>
<evidence type="ECO:0000313" key="3">
    <source>
        <dbReference type="Proteomes" id="UP001367676"/>
    </source>
</evidence>
<dbReference type="Proteomes" id="UP001367676">
    <property type="component" value="Unassembled WGS sequence"/>
</dbReference>
<evidence type="ECO:0000256" key="1">
    <source>
        <dbReference type="SAM" id="Phobius"/>
    </source>
</evidence>
<accession>A0AAN9T5U4</accession>